<evidence type="ECO:0000313" key="2">
    <source>
        <dbReference type="Proteomes" id="UP000887578"/>
    </source>
</evidence>
<keyword evidence="1" id="KW-0472">Membrane</keyword>
<keyword evidence="1" id="KW-0812">Transmembrane</keyword>
<dbReference type="WBParaSite" id="PDA_v2.g28594.t1">
    <property type="protein sequence ID" value="PDA_v2.g28594.t1"/>
    <property type="gene ID" value="PDA_v2.g28594"/>
</dbReference>
<protein>
    <submittedName>
        <fullName evidence="3">Uncharacterized protein</fullName>
    </submittedName>
</protein>
<name>A0A914QGH9_9BILA</name>
<dbReference type="AlphaFoldDB" id="A0A914QGH9"/>
<accession>A0A914QGH9</accession>
<dbReference type="Proteomes" id="UP000887578">
    <property type="component" value="Unplaced"/>
</dbReference>
<reference evidence="3" key="1">
    <citation type="submission" date="2022-11" db="UniProtKB">
        <authorList>
            <consortium name="WormBaseParasite"/>
        </authorList>
    </citation>
    <scope>IDENTIFICATION</scope>
</reference>
<keyword evidence="1" id="KW-1133">Transmembrane helix</keyword>
<evidence type="ECO:0000313" key="3">
    <source>
        <dbReference type="WBParaSite" id="PDA_v2.g28594.t1"/>
    </source>
</evidence>
<feature type="transmembrane region" description="Helical" evidence="1">
    <location>
        <begin position="111"/>
        <end position="130"/>
    </location>
</feature>
<proteinExistence type="predicted"/>
<feature type="transmembrane region" description="Helical" evidence="1">
    <location>
        <begin position="78"/>
        <end position="99"/>
    </location>
</feature>
<organism evidence="2 3">
    <name type="scientific">Panagrolaimus davidi</name>
    <dbReference type="NCBI Taxonomy" id="227884"/>
    <lineage>
        <taxon>Eukaryota</taxon>
        <taxon>Metazoa</taxon>
        <taxon>Ecdysozoa</taxon>
        <taxon>Nematoda</taxon>
        <taxon>Chromadorea</taxon>
        <taxon>Rhabditida</taxon>
        <taxon>Tylenchina</taxon>
        <taxon>Panagrolaimomorpha</taxon>
        <taxon>Panagrolaimoidea</taxon>
        <taxon>Panagrolaimidae</taxon>
        <taxon>Panagrolaimus</taxon>
    </lineage>
</organism>
<keyword evidence="2" id="KW-1185">Reference proteome</keyword>
<sequence>MLQAFISSAPVPFEETTTNLSPGGMSRNDVGGSRLNTTRISISCINLLAACVLIYFINKSKLQNQTLKAVANLVKHVLLVQTFFDLGVHGLAFACSLVTNSSASNVFGSYARVFTALDGLICCLFFARVIGKLRQKGVIITVTSSNKTVVQNR</sequence>
<feature type="transmembrane region" description="Helical" evidence="1">
    <location>
        <begin position="40"/>
        <end position="57"/>
    </location>
</feature>
<evidence type="ECO:0000256" key="1">
    <source>
        <dbReference type="SAM" id="Phobius"/>
    </source>
</evidence>